<dbReference type="InterPro" id="IPR015424">
    <property type="entry name" value="PyrdxlP-dep_Trfase"/>
</dbReference>
<comment type="catalytic activity">
    <reaction evidence="9">
        <text>L-homocysteine + H2O = 2-oxobutanoate + hydrogen sulfide + NH4(+) + H(+)</text>
        <dbReference type="Rhea" id="RHEA:14501"/>
        <dbReference type="ChEBI" id="CHEBI:15377"/>
        <dbReference type="ChEBI" id="CHEBI:15378"/>
        <dbReference type="ChEBI" id="CHEBI:16763"/>
        <dbReference type="ChEBI" id="CHEBI:28938"/>
        <dbReference type="ChEBI" id="CHEBI:29919"/>
        <dbReference type="ChEBI" id="CHEBI:58199"/>
        <dbReference type="EC" id="4.4.1.2"/>
    </reaction>
    <physiologicalReaction direction="left-to-right" evidence="9">
        <dbReference type="Rhea" id="RHEA:14502"/>
    </physiologicalReaction>
</comment>
<evidence type="ECO:0000313" key="14">
    <source>
        <dbReference type="Proteomes" id="UP000752012"/>
    </source>
</evidence>
<dbReference type="FunFam" id="3.40.640.10:FF:000046">
    <property type="entry name" value="Cystathionine gamma-lyase"/>
    <property type="match status" value="1"/>
</dbReference>
<dbReference type="GO" id="GO:0019346">
    <property type="term" value="P:transsulfuration"/>
    <property type="evidence" value="ECO:0007669"/>
    <property type="project" value="InterPro"/>
</dbReference>
<evidence type="ECO:0000256" key="10">
    <source>
        <dbReference type="ARBA" id="ARBA00052699"/>
    </source>
</evidence>
<evidence type="ECO:0000256" key="12">
    <source>
        <dbReference type="RuleBase" id="RU362118"/>
    </source>
</evidence>
<dbReference type="InterPro" id="IPR000277">
    <property type="entry name" value="Cys/Met-Metab_PyrdxlP-dep_enz"/>
</dbReference>
<evidence type="ECO:0000256" key="4">
    <source>
        <dbReference type="ARBA" id="ARBA00019040"/>
    </source>
</evidence>
<dbReference type="GO" id="GO:0005737">
    <property type="term" value="C:cytoplasm"/>
    <property type="evidence" value="ECO:0007669"/>
    <property type="project" value="TreeGrafter"/>
</dbReference>
<dbReference type="Proteomes" id="UP000752012">
    <property type="component" value="Unassembled WGS sequence"/>
</dbReference>
<dbReference type="PANTHER" id="PTHR11808:SF80">
    <property type="entry name" value="CYSTATHIONINE GAMMA-LYASE"/>
    <property type="match status" value="1"/>
</dbReference>
<dbReference type="InterPro" id="IPR015421">
    <property type="entry name" value="PyrdxlP-dep_Trfase_major"/>
</dbReference>
<dbReference type="RefSeq" id="WP_168008538.1">
    <property type="nucleotide sequence ID" value="NZ_JAATHJ010000029.1"/>
</dbReference>
<dbReference type="GO" id="GO:0030170">
    <property type="term" value="F:pyridoxal phosphate binding"/>
    <property type="evidence" value="ECO:0007669"/>
    <property type="project" value="InterPro"/>
</dbReference>
<gene>
    <name evidence="13" type="primary">megL</name>
    <name evidence="13" type="ORF">HCN83_14360</name>
</gene>
<dbReference type="PROSITE" id="PS00868">
    <property type="entry name" value="CYS_MET_METAB_PP"/>
    <property type="match status" value="1"/>
</dbReference>
<keyword evidence="14" id="KW-1185">Reference proteome</keyword>
<evidence type="ECO:0000256" key="7">
    <source>
        <dbReference type="ARBA" id="ARBA00047175"/>
    </source>
</evidence>
<dbReference type="Pfam" id="PF01053">
    <property type="entry name" value="Cys_Met_Meta_PP"/>
    <property type="match status" value="1"/>
</dbReference>
<comment type="catalytic activity">
    <reaction evidence="10">
        <text>L-methionine + H2O = methanethiol + 2-oxobutanoate + NH4(+)</text>
        <dbReference type="Rhea" id="RHEA:23800"/>
        <dbReference type="ChEBI" id="CHEBI:15377"/>
        <dbReference type="ChEBI" id="CHEBI:16007"/>
        <dbReference type="ChEBI" id="CHEBI:16763"/>
        <dbReference type="ChEBI" id="CHEBI:28938"/>
        <dbReference type="ChEBI" id="CHEBI:57844"/>
        <dbReference type="EC" id="4.4.1.11"/>
    </reaction>
    <physiologicalReaction direction="left-to-right" evidence="10">
        <dbReference type="Rhea" id="RHEA:23801"/>
    </physiologicalReaction>
</comment>
<dbReference type="CDD" id="cd00614">
    <property type="entry name" value="CGS_like"/>
    <property type="match status" value="1"/>
</dbReference>
<reference evidence="13 14" key="1">
    <citation type="submission" date="2020-03" db="EMBL/GenBank/DDBJ databases">
        <title>Assessment of the enzymatic potential of alkaline-tolerant lipase obtained from Bacillus luteus H11 (technogenic soil) for the bioremediation of saline soils contaminated with petroleum substances.</title>
        <authorList>
            <person name="Kalwasinska A."/>
        </authorList>
    </citation>
    <scope>NUCLEOTIDE SEQUENCE [LARGE SCALE GENOMIC DNA]</scope>
    <source>
        <strain evidence="13 14">H11</strain>
    </source>
</reference>
<feature type="modified residue" description="N6-(pyridoxal phosphate)lysine" evidence="11">
    <location>
        <position position="207"/>
    </location>
</feature>
<organism evidence="13 14">
    <name type="scientific">Alkalicoccus luteus</name>
    <dbReference type="NCBI Taxonomy" id="1237094"/>
    <lineage>
        <taxon>Bacteria</taxon>
        <taxon>Bacillati</taxon>
        <taxon>Bacillota</taxon>
        <taxon>Bacilli</taxon>
        <taxon>Bacillales</taxon>
        <taxon>Bacillaceae</taxon>
        <taxon>Alkalicoccus</taxon>
    </lineage>
</organism>
<proteinExistence type="inferred from homology"/>
<dbReference type="EC" id="4.4.1.11" evidence="3"/>
<dbReference type="AlphaFoldDB" id="A0A969PVM4"/>
<protein>
    <recommendedName>
        <fullName evidence="4">L-methionine gamma-lyase</fullName>
        <ecNumber evidence="3">4.4.1.11</ecNumber>
        <ecNumber evidence="7">4.4.1.2</ecNumber>
    </recommendedName>
    <alternativeName>
        <fullName evidence="8">Homocysteine desulfhydrase</fullName>
    </alternativeName>
</protein>
<dbReference type="GO" id="GO:0018826">
    <property type="term" value="F:methionine gamma-lyase activity"/>
    <property type="evidence" value="ECO:0007669"/>
    <property type="project" value="UniProtKB-EC"/>
</dbReference>
<evidence type="ECO:0000256" key="9">
    <source>
        <dbReference type="ARBA" id="ARBA00048780"/>
    </source>
</evidence>
<evidence type="ECO:0000256" key="8">
    <source>
        <dbReference type="ARBA" id="ARBA00047199"/>
    </source>
</evidence>
<dbReference type="SUPFAM" id="SSF53383">
    <property type="entry name" value="PLP-dependent transferases"/>
    <property type="match status" value="1"/>
</dbReference>
<dbReference type="EC" id="4.4.1.2" evidence="7"/>
<dbReference type="NCBIfam" id="TIGR01328">
    <property type="entry name" value="met_gam_lyase"/>
    <property type="match status" value="1"/>
</dbReference>
<dbReference type="GO" id="GO:0009086">
    <property type="term" value="P:methionine biosynthetic process"/>
    <property type="evidence" value="ECO:0007669"/>
    <property type="project" value="UniProtKB-ARBA"/>
</dbReference>
<keyword evidence="5 11" id="KW-0663">Pyridoxal phosphate</keyword>
<accession>A0A969PVM4</accession>
<dbReference type="PIRSF" id="PIRSF001434">
    <property type="entry name" value="CGS"/>
    <property type="match status" value="1"/>
</dbReference>
<dbReference type="FunFam" id="3.90.1150.10:FF:000033">
    <property type="entry name" value="Cystathionine gamma-synthase"/>
    <property type="match status" value="1"/>
</dbReference>
<evidence type="ECO:0000256" key="3">
    <source>
        <dbReference type="ARBA" id="ARBA00012222"/>
    </source>
</evidence>
<dbReference type="GO" id="GO:0047982">
    <property type="term" value="F:homocysteine desulfhydrase activity"/>
    <property type="evidence" value="ECO:0007669"/>
    <property type="project" value="UniProtKB-EC"/>
</dbReference>
<dbReference type="InterPro" id="IPR006237">
    <property type="entry name" value="L-Met_gamma_lys"/>
</dbReference>
<evidence type="ECO:0000256" key="1">
    <source>
        <dbReference type="ARBA" id="ARBA00001933"/>
    </source>
</evidence>
<comment type="similarity">
    <text evidence="2">Belongs to the trans-sulfuration enzymes family. L-methionine gamma-lyase subfamily.</text>
</comment>
<evidence type="ECO:0000256" key="5">
    <source>
        <dbReference type="ARBA" id="ARBA00022898"/>
    </source>
</evidence>
<sequence>MKQKGLHTRLIHGAFDRKSQHGSLSHPIYQTSTYVFDNAAQGEARFAGEEGGYIYSRLGNPTVTELEAKLADAEGAEEAVAFASGMGAVSAVLMHLLSSGDHVIVSEGIYGCTYGFLEMMETKYGIEYDLIQMNQIEDVSRAVKPNTKAVYVETPINPTMKLVDLEMVIRTAEDAGLWTVVDNTFCSPYLQRPIEMGADFVVHSATKYISGHGDVIAGAACGPAEEMQVIRMTTQKDVGAVLGPMDAWLLLRGLKTLPLRMDRHCSNAAYIFEKLSQEDGIERIVYPGDPDFPQYDLAQRQMAQPGGLISFEIKGGKRAAQAFMDELNVVQTAVSLGDAESLIQHPASMTHSVVPPDKRLDMGITDSMLRLSAGLENPEDIWDDLKQALDRVTDQTAGELQTK</sequence>
<evidence type="ECO:0000256" key="6">
    <source>
        <dbReference type="ARBA" id="ARBA00023239"/>
    </source>
</evidence>
<comment type="caution">
    <text evidence="13">The sequence shown here is derived from an EMBL/GenBank/DDBJ whole genome shotgun (WGS) entry which is preliminary data.</text>
</comment>
<dbReference type="InterPro" id="IPR015422">
    <property type="entry name" value="PyrdxlP-dep_Trfase_small"/>
</dbReference>
<evidence type="ECO:0000313" key="13">
    <source>
        <dbReference type="EMBL" id="NJP38748.1"/>
    </source>
</evidence>
<dbReference type="PANTHER" id="PTHR11808">
    <property type="entry name" value="TRANS-SULFURATION ENZYME FAMILY MEMBER"/>
    <property type="match status" value="1"/>
</dbReference>
<name>A0A969PVM4_9BACI</name>
<dbReference type="Gene3D" id="3.90.1150.10">
    <property type="entry name" value="Aspartate Aminotransferase, domain 1"/>
    <property type="match status" value="1"/>
</dbReference>
<evidence type="ECO:0000256" key="11">
    <source>
        <dbReference type="PIRSR" id="PIRSR001434-2"/>
    </source>
</evidence>
<comment type="cofactor">
    <cofactor evidence="1 12">
        <name>pyridoxal 5'-phosphate</name>
        <dbReference type="ChEBI" id="CHEBI:597326"/>
    </cofactor>
</comment>
<dbReference type="InterPro" id="IPR054542">
    <property type="entry name" value="Cys_met_metab_PP"/>
</dbReference>
<dbReference type="EMBL" id="JAATHJ010000029">
    <property type="protein sequence ID" value="NJP38748.1"/>
    <property type="molecule type" value="Genomic_DNA"/>
</dbReference>
<evidence type="ECO:0000256" key="2">
    <source>
        <dbReference type="ARBA" id="ARBA00008667"/>
    </source>
</evidence>
<dbReference type="Gene3D" id="3.40.640.10">
    <property type="entry name" value="Type I PLP-dependent aspartate aminotransferase-like (Major domain)"/>
    <property type="match status" value="1"/>
</dbReference>
<keyword evidence="6 13" id="KW-0456">Lyase</keyword>